<proteinExistence type="predicted"/>
<accession>A0A392SQ97</accession>
<feature type="compositionally biased region" description="Polar residues" evidence="1">
    <location>
        <begin position="45"/>
        <end position="55"/>
    </location>
</feature>
<evidence type="ECO:0000256" key="1">
    <source>
        <dbReference type="SAM" id="MobiDB-lite"/>
    </source>
</evidence>
<dbReference type="SUPFAM" id="SSF57756">
    <property type="entry name" value="Retrovirus zinc finger-like domains"/>
    <property type="match status" value="1"/>
</dbReference>
<evidence type="ECO:0008006" key="4">
    <source>
        <dbReference type="Google" id="ProtNLM"/>
    </source>
</evidence>
<organism evidence="2 3">
    <name type="scientific">Trifolium medium</name>
    <dbReference type="NCBI Taxonomy" id="97028"/>
    <lineage>
        <taxon>Eukaryota</taxon>
        <taxon>Viridiplantae</taxon>
        <taxon>Streptophyta</taxon>
        <taxon>Embryophyta</taxon>
        <taxon>Tracheophyta</taxon>
        <taxon>Spermatophyta</taxon>
        <taxon>Magnoliopsida</taxon>
        <taxon>eudicotyledons</taxon>
        <taxon>Gunneridae</taxon>
        <taxon>Pentapetalae</taxon>
        <taxon>rosids</taxon>
        <taxon>fabids</taxon>
        <taxon>Fabales</taxon>
        <taxon>Fabaceae</taxon>
        <taxon>Papilionoideae</taxon>
        <taxon>50 kb inversion clade</taxon>
        <taxon>NPAAA clade</taxon>
        <taxon>Hologalegina</taxon>
        <taxon>IRL clade</taxon>
        <taxon>Trifolieae</taxon>
        <taxon>Trifolium</taxon>
    </lineage>
</organism>
<reference evidence="2 3" key="1">
    <citation type="journal article" date="2018" name="Front. Plant Sci.">
        <title>Red Clover (Trifolium pratense) and Zigzag Clover (T. medium) - A Picture of Genomic Similarities and Differences.</title>
        <authorList>
            <person name="Dluhosova J."/>
            <person name="Istvanek J."/>
            <person name="Nedelnik J."/>
            <person name="Repkova J."/>
        </authorList>
    </citation>
    <scope>NUCLEOTIDE SEQUENCE [LARGE SCALE GENOMIC DNA]</scope>
    <source>
        <strain evidence="3">cv. 10/8</strain>
        <tissue evidence="2">Leaf</tissue>
    </source>
</reference>
<dbReference type="InterPro" id="IPR036875">
    <property type="entry name" value="Znf_CCHC_sf"/>
</dbReference>
<protein>
    <recommendedName>
        <fullName evidence="4">Retrovirus-related pol polyprotein from transposon TNT 1-94</fullName>
    </recommendedName>
</protein>
<evidence type="ECO:0000313" key="3">
    <source>
        <dbReference type="Proteomes" id="UP000265520"/>
    </source>
</evidence>
<name>A0A392SQ97_9FABA</name>
<dbReference type="GO" id="GO:0003676">
    <property type="term" value="F:nucleic acid binding"/>
    <property type="evidence" value="ECO:0007669"/>
    <property type="project" value="InterPro"/>
</dbReference>
<comment type="caution">
    <text evidence="2">The sequence shown here is derived from an EMBL/GenBank/DDBJ whole genome shotgun (WGS) entry which is preliminary data.</text>
</comment>
<keyword evidence="3" id="KW-1185">Reference proteome</keyword>
<dbReference type="Proteomes" id="UP000265520">
    <property type="component" value="Unassembled WGS sequence"/>
</dbReference>
<feature type="non-terminal residue" evidence="2">
    <location>
        <position position="80"/>
    </location>
</feature>
<dbReference type="GO" id="GO:0008270">
    <property type="term" value="F:zinc ion binding"/>
    <property type="evidence" value="ECO:0007669"/>
    <property type="project" value="InterPro"/>
</dbReference>
<sequence length="80" mass="8651">MSTTSAILLRVSAKHSLEPTITPAPGDTTALASFGNNKNRYRGGPSNSKPRSNSKCAHCDQSGHDIDNCWVLHGKPPRHR</sequence>
<evidence type="ECO:0000313" key="2">
    <source>
        <dbReference type="EMBL" id="MCI50090.1"/>
    </source>
</evidence>
<dbReference type="AlphaFoldDB" id="A0A392SQ97"/>
<feature type="region of interest" description="Disordered" evidence="1">
    <location>
        <begin position="18"/>
        <end position="58"/>
    </location>
</feature>
<dbReference type="EMBL" id="LXQA010411367">
    <property type="protein sequence ID" value="MCI50090.1"/>
    <property type="molecule type" value="Genomic_DNA"/>
</dbReference>